<dbReference type="Proteomes" id="UP000000249">
    <property type="component" value="Chromosome 1"/>
</dbReference>
<dbReference type="OrthoDB" id="5432325at2"/>
<gene>
    <name evidence="2" type="ordered locus">VC0395_A2022</name>
</gene>
<dbReference type="EMBL" id="CP000627">
    <property type="protein sequence ID" value="ABQ21851.1"/>
    <property type="molecule type" value="Genomic_DNA"/>
</dbReference>
<evidence type="ECO:0000313" key="3">
    <source>
        <dbReference type="Proteomes" id="UP000000249"/>
    </source>
</evidence>
<reference evidence="2 3" key="1">
    <citation type="submission" date="2007-03" db="EMBL/GenBank/DDBJ databases">
        <authorList>
            <person name="Heidelberg J."/>
        </authorList>
    </citation>
    <scope>NUCLEOTIDE SEQUENCE [LARGE SCALE GENOMIC DNA]</scope>
    <source>
        <strain evidence="3">ATCC 39541 / Classical Ogawa 395 / O395</strain>
    </source>
</reference>
<dbReference type="GO" id="GO:0015627">
    <property type="term" value="C:type II protein secretion system complex"/>
    <property type="evidence" value="ECO:0007669"/>
    <property type="project" value="InterPro"/>
</dbReference>
<dbReference type="Pfam" id="PF16537">
    <property type="entry name" value="T2SSB"/>
    <property type="match status" value="1"/>
</dbReference>
<dbReference type="RefSeq" id="WP_000049003.1">
    <property type="nucleotide sequence ID" value="NC_009457.1"/>
</dbReference>
<dbReference type="InterPro" id="IPR032389">
    <property type="entry name" value="GspB_C"/>
</dbReference>
<dbReference type="PATRIC" id="fig|345073.21.peg.2464"/>
<sequence>MSKVMNALKQSQQKYLQAQPVSRRTYTEQEPTAMTPSRWLHLALWLVPGLVTIGVMTYQRYELVQLEVANRQTEPTTVQVDAPLERLAYPEFQDLQPTFVESGLDEPYPEEDVTALADNIVAPPATIQASGQQSASNKALGDLDLTQLSPELALRVQAIMRDQSSEPATPSTPTSAAVPLTQHSDRYQGQLPALNFQMHAFSSNEQKRWIKVNGVEYREGDMLTPEVKLESIKPQSSVIIFGGEEIEIPALYDWKG</sequence>
<dbReference type="KEGG" id="vco:VC0395_A2022"/>
<proteinExistence type="predicted"/>
<dbReference type="eggNOG" id="COG3267">
    <property type="taxonomic scope" value="Bacteria"/>
</dbReference>
<evidence type="ECO:0000259" key="1">
    <source>
        <dbReference type="Pfam" id="PF16537"/>
    </source>
</evidence>
<protein>
    <submittedName>
        <fullName evidence="2">General secretion pathway protein B</fullName>
    </submittedName>
</protein>
<dbReference type="KEGG" id="vcr:VC395_2559"/>
<accession>A0A0H3AKP4</accession>
<dbReference type="AlphaFoldDB" id="A0A0H3AKP4"/>
<feature type="domain" description="Type II secretion system protein GspB C-terminal" evidence="1">
    <location>
        <begin position="191"/>
        <end position="250"/>
    </location>
</feature>
<evidence type="ECO:0000313" key="2">
    <source>
        <dbReference type="EMBL" id="ABQ21851.1"/>
    </source>
</evidence>
<name>A0A0H3AKP4_VIBC3</name>
<organism evidence="2 3">
    <name type="scientific">Vibrio cholerae serotype O1 (strain ATCC 39541 / Classical Ogawa 395 / O395)</name>
    <dbReference type="NCBI Taxonomy" id="345073"/>
    <lineage>
        <taxon>Bacteria</taxon>
        <taxon>Pseudomonadati</taxon>
        <taxon>Pseudomonadota</taxon>
        <taxon>Gammaproteobacteria</taxon>
        <taxon>Vibrionales</taxon>
        <taxon>Vibrionaceae</taxon>
        <taxon>Vibrio</taxon>
    </lineage>
</organism>